<dbReference type="OrthoDB" id="5430053at2"/>
<evidence type="ECO:0000256" key="1">
    <source>
        <dbReference type="ARBA" id="ARBA00004141"/>
    </source>
</evidence>
<dbReference type="Pfam" id="PF00892">
    <property type="entry name" value="EamA"/>
    <property type="match status" value="2"/>
</dbReference>
<dbReference type="RefSeq" id="WP_046007221.1">
    <property type="nucleotide sequence ID" value="NZ_JXYA01000070.1"/>
</dbReference>
<protein>
    <submittedName>
        <fullName evidence="8">ABC transporter permease</fullName>
    </submittedName>
</protein>
<feature type="transmembrane region" description="Helical" evidence="6">
    <location>
        <begin position="94"/>
        <end position="113"/>
    </location>
</feature>
<keyword evidence="3 6" id="KW-0812">Transmembrane</keyword>
<dbReference type="SUPFAM" id="SSF103481">
    <property type="entry name" value="Multidrug resistance efflux transporter EmrE"/>
    <property type="match status" value="2"/>
</dbReference>
<feature type="transmembrane region" description="Helical" evidence="6">
    <location>
        <begin position="262"/>
        <end position="280"/>
    </location>
</feature>
<feature type="transmembrane region" description="Helical" evidence="6">
    <location>
        <begin position="210"/>
        <end position="228"/>
    </location>
</feature>
<dbReference type="Proteomes" id="UP000033452">
    <property type="component" value="Unassembled WGS sequence"/>
</dbReference>
<feature type="transmembrane region" description="Helical" evidence="6">
    <location>
        <begin position="37"/>
        <end position="55"/>
    </location>
</feature>
<evidence type="ECO:0000259" key="7">
    <source>
        <dbReference type="Pfam" id="PF00892"/>
    </source>
</evidence>
<dbReference type="GO" id="GO:0016020">
    <property type="term" value="C:membrane"/>
    <property type="evidence" value="ECO:0007669"/>
    <property type="project" value="UniProtKB-SubCell"/>
</dbReference>
<evidence type="ECO:0000256" key="2">
    <source>
        <dbReference type="ARBA" id="ARBA00007362"/>
    </source>
</evidence>
<gene>
    <name evidence="8" type="ORF">TW77_22555</name>
</gene>
<comment type="caution">
    <text evidence="8">The sequence shown here is derived from an EMBL/GenBank/DDBJ whole genome shotgun (WGS) entry which is preliminary data.</text>
</comment>
<evidence type="ECO:0000256" key="4">
    <source>
        <dbReference type="ARBA" id="ARBA00022989"/>
    </source>
</evidence>
<keyword evidence="5 6" id="KW-0472">Membrane</keyword>
<feature type="transmembrane region" description="Helical" evidence="6">
    <location>
        <begin position="120"/>
        <end position="137"/>
    </location>
</feature>
<evidence type="ECO:0000313" key="9">
    <source>
        <dbReference type="Proteomes" id="UP000033452"/>
    </source>
</evidence>
<feature type="transmembrane region" description="Helical" evidence="6">
    <location>
        <begin position="143"/>
        <end position="164"/>
    </location>
</feature>
<feature type="domain" description="EamA" evidence="7">
    <location>
        <begin position="147"/>
        <end position="280"/>
    </location>
</feature>
<dbReference type="Gene3D" id="1.10.3730.20">
    <property type="match status" value="2"/>
</dbReference>
<feature type="transmembrane region" description="Helical" evidence="6">
    <location>
        <begin position="176"/>
        <end position="198"/>
    </location>
</feature>
<accession>A0A0F4QDY2</accession>
<dbReference type="AlphaFoldDB" id="A0A0F4QDY2"/>
<sequence>MNNKQLIFWMMIAMIAPIIWGSTYIVTTELLPADKPLIASVLRALPAGILLVLLGRKLPQGVWWMRSIVLGLLNIGGFFYCLFVAAYLLPGGVAALIMSCQPIIVMLLGALLLKNKLKARQFVACLIGALGVSLLVLEPNMALPAAGVQAGLAGAMSMATGIVLTKKWGKPADVSVYTFTGWQLVVGGLFLLPIALIQEGFPSALTVNNLIGYTYLSLIGALVAYVVWFKAIEKLPVVTVSFISFASPLSATLLGYLVLGEVLTLSQILGTCVIVLAITISQQQLFNRALASPATNKALSKA</sequence>
<feature type="transmembrane region" description="Helical" evidence="6">
    <location>
        <begin position="67"/>
        <end position="88"/>
    </location>
</feature>
<evidence type="ECO:0000256" key="6">
    <source>
        <dbReference type="SAM" id="Phobius"/>
    </source>
</evidence>
<reference evidence="8 9" key="1">
    <citation type="journal article" date="2015" name="BMC Genomics">
        <title>Genome mining reveals unlocked bioactive potential of marine Gram-negative bacteria.</title>
        <authorList>
            <person name="Machado H."/>
            <person name="Sonnenschein E.C."/>
            <person name="Melchiorsen J."/>
            <person name="Gram L."/>
        </authorList>
    </citation>
    <scope>NUCLEOTIDE SEQUENCE [LARGE SCALE GENOMIC DNA]</scope>
    <source>
        <strain evidence="8 9">S2471</strain>
    </source>
</reference>
<evidence type="ECO:0000256" key="3">
    <source>
        <dbReference type="ARBA" id="ARBA00022692"/>
    </source>
</evidence>
<evidence type="ECO:0000313" key="8">
    <source>
        <dbReference type="EMBL" id="KJZ05490.1"/>
    </source>
</evidence>
<comment type="similarity">
    <text evidence="2">Belongs to the EamA transporter family.</text>
</comment>
<organism evidence="8 9">
    <name type="scientific">Pseudoalteromonas rubra</name>
    <dbReference type="NCBI Taxonomy" id="43658"/>
    <lineage>
        <taxon>Bacteria</taxon>
        <taxon>Pseudomonadati</taxon>
        <taxon>Pseudomonadota</taxon>
        <taxon>Gammaproteobacteria</taxon>
        <taxon>Alteromonadales</taxon>
        <taxon>Pseudoalteromonadaceae</taxon>
        <taxon>Pseudoalteromonas</taxon>
    </lineage>
</organism>
<evidence type="ECO:0000256" key="5">
    <source>
        <dbReference type="ARBA" id="ARBA00023136"/>
    </source>
</evidence>
<dbReference type="PANTHER" id="PTHR32322">
    <property type="entry name" value="INNER MEMBRANE TRANSPORTER"/>
    <property type="match status" value="1"/>
</dbReference>
<feature type="transmembrane region" description="Helical" evidence="6">
    <location>
        <begin position="235"/>
        <end position="256"/>
    </location>
</feature>
<dbReference type="PATRIC" id="fig|43658.5.peg.4761"/>
<proteinExistence type="inferred from homology"/>
<feature type="domain" description="EamA" evidence="7">
    <location>
        <begin position="8"/>
        <end position="136"/>
    </location>
</feature>
<comment type="subcellular location">
    <subcellularLocation>
        <location evidence="1">Membrane</location>
        <topology evidence="1">Multi-pass membrane protein</topology>
    </subcellularLocation>
</comment>
<keyword evidence="9" id="KW-1185">Reference proteome</keyword>
<name>A0A0F4QDY2_9GAMM</name>
<dbReference type="InterPro" id="IPR050638">
    <property type="entry name" value="AA-Vitamin_Transporters"/>
</dbReference>
<feature type="transmembrane region" description="Helical" evidence="6">
    <location>
        <begin position="7"/>
        <end position="25"/>
    </location>
</feature>
<dbReference type="InterPro" id="IPR037185">
    <property type="entry name" value="EmrE-like"/>
</dbReference>
<dbReference type="PANTHER" id="PTHR32322:SF2">
    <property type="entry name" value="EAMA DOMAIN-CONTAINING PROTEIN"/>
    <property type="match status" value="1"/>
</dbReference>
<dbReference type="InterPro" id="IPR000620">
    <property type="entry name" value="EamA_dom"/>
</dbReference>
<dbReference type="EMBL" id="JXYA01000070">
    <property type="protein sequence ID" value="KJZ05490.1"/>
    <property type="molecule type" value="Genomic_DNA"/>
</dbReference>
<keyword evidence="4 6" id="KW-1133">Transmembrane helix</keyword>